<feature type="transmembrane region" description="Helical" evidence="1">
    <location>
        <begin position="12"/>
        <end position="32"/>
    </location>
</feature>
<dbReference type="EMBL" id="REFV01000001">
    <property type="protein sequence ID" value="RMB64031.1"/>
    <property type="molecule type" value="Genomic_DNA"/>
</dbReference>
<keyword evidence="1" id="KW-0812">Transmembrane</keyword>
<evidence type="ECO:0000313" key="2">
    <source>
        <dbReference type="EMBL" id="RMB64031.1"/>
    </source>
</evidence>
<accession>A0A3M0GG09</accession>
<evidence type="ECO:0000313" key="3">
    <source>
        <dbReference type="Proteomes" id="UP000281985"/>
    </source>
</evidence>
<feature type="transmembrane region" description="Helical" evidence="1">
    <location>
        <begin position="38"/>
        <end position="62"/>
    </location>
</feature>
<reference evidence="2 3" key="1">
    <citation type="submission" date="2018-10" db="EMBL/GenBank/DDBJ databases">
        <title>Dokdonia luteus sp. nov., isolated from sea water.</title>
        <authorList>
            <person name="Zhou L.Y."/>
            <person name="Du Z.J."/>
        </authorList>
    </citation>
    <scope>NUCLEOTIDE SEQUENCE [LARGE SCALE GENOMIC DNA]</scope>
    <source>
        <strain evidence="2 3">SH27</strain>
    </source>
</reference>
<dbReference type="Proteomes" id="UP000281985">
    <property type="component" value="Unassembled WGS sequence"/>
</dbReference>
<dbReference type="AlphaFoldDB" id="A0A3M0GG09"/>
<protein>
    <submittedName>
        <fullName evidence="2">Uncharacterized protein</fullName>
    </submittedName>
</protein>
<name>A0A3M0GG09_9FLAO</name>
<proteinExistence type="predicted"/>
<organism evidence="2 3">
    <name type="scientific">Dokdonia sinensis</name>
    <dbReference type="NCBI Taxonomy" id="2479847"/>
    <lineage>
        <taxon>Bacteria</taxon>
        <taxon>Pseudomonadati</taxon>
        <taxon>Bacteroidota</taxon>
        <taxon>Flavobacteriia</taxon>
        <taxon>Flavobacteriales</taxon>
        <taxon>Flavobacteriaceae</taxon>
        <taxon>Dokdonia</taxon>
    </lineage>
</organism>
<keyword evidence="1" id="KW-1133">Transmembrane helix</keyword>
<gene>
    <name evidence="2" type="ORF">EAX61_01225</name>
</gene>
<keyword evidence="1" id="KW-0472">Membrane</keyword>
<comment type="caution">
    <text evidence="2">The sequence shown here is derived from an EMBL/GenBank/DDBJ whole genome shotgun (WGS) entry which is preliminary data.</text>
</comment>
<keyword evidence="3" id="KW-1185">Reference proteome</keyword>
<evidence type="ECO:0000256" key="1">
    <source>
        <dbReference type="SAM" id="Phobius"/>
    </source>
</evidence>
<sequence length="74" mass="8262">MGHYKVRRWVLGFGYKIMGKCLVLEVGCWVLGVGSWKMGAGCWVLGVGCWVLGFGFCLILFFQQMIVLANISDI</sequence>